<dbReference type="AlphaFoldDB" id="A0A2R6Y3A3"/>
<comment type="catalytic activity">
    <reaction evidence="12">
        <text>hydrogencarbonate + NH4(+) + 2 ATP = carbamoyl phosphate + 2 ADP + phosphate + 2 H(+)</text>
        <dbReference type="Rhea" id="RHEA:18029"/>
        <dbReference type="ChEBI" id="CHEBI:15378"/>
        <dbReference type="ChEBI" id="CHEBI:17544"/>
        <dbReference type="ChEBI" id="CHEBI:28938"/>
        <dbReference type="ChEBI" id="CHEBI:30616"/>
        <dbReference type="ChEBI" id="CHEBI:43474"/>
        <dbReference type="ChEBI" id="CHEBI:58228"/>
        <dbReference type="ChEBI" id="CHEBI:456216"/>
        <dbReference type="EC" id="6.3.4.16"/>
    </reaction>
</comment>
<dbReference type="GO" id="GO:0006541">
    <property type="term" value="P:glutamine metabolic process"/>
    <property type="evidence" value="ECO:0007669"/>
    <property type="project" value="TreeGrafter"/>
</dbReference>
<dbReference type="FunFam" id="3.30.470.20:FF:000026">
    <property type="entry name" value="Carbamoyl-phosphate synthase large chain"/>
    <property type="match status" value="2"/>
</dbReference>
<comment type="similarity">
    <text evidence="2">Belongs to the CarB family.</text>
</comment>
<dbReference type="Gene3D" id="3.30.1490.20">
    <property type="entry name" value="ATP-grasp fold, A domain"/>
    <property type="match status" value="1"/>
</dbReference>
<dbReference type="InterPro" id="IPR011761">
    <property type="entry name" value="ATP-grasp"/>
</dbReference>
<dbReference type="GO" id="GO:0005737">
    <property type="term" value="C:cytoplasm"/>
    <property type="evidence" value="ECO:0007669"/>
    <property type="project" value="TreeGrafter"/>
</dbReference>
<dbReference type="NCBIfam" id="NF003671">
    <property type="entry name" value="PRK05294.1"/>
    <property type="match status" value="1"/>
</dbReference>
<dbReference type="SUPFAM" id="SSF56059">
    <property type="entry name" value="Glutathione synthetase ATP-binding domain-like"/>
    <property type="match status" value="2"/>
</dbReference>
<dbReference type="GO" id="GO:0046872">
    <property type="term" value="F:metal ion binding"/>
    <property type="evidence" value="ECO:0007669"/>
    <property type="project" value="UniProtKB-KW"/>
</dbReference>
<dbReference type="InterPro" id="IPR013815">
    <property type="entry name" value="ATP_grasp_subdomain_1"/>
</dbReference>
<dbReference type="Gene3D" id="3.30.470.20">
    <property type="entry name" value="ATP-grasp fold, B domain"/>
    <property type="match status" value="2"/>
</dbReference>
<dbReference type="GO" id="GO:0005524">
    <property type="term" value="F:ATP binding"/>
    <property type="evidence" value="ECO:0007669"/>
    <property type="project" value="UniProtKB-UniRule"/>
</dbReference>
<dbReference type="SUPFAM" id="SSF48108">
    <property type="entry name" value="Carbamoyl phosphate synthetase, large subunit connection domain"/>
    <property type="match status" value="1"/>
</dbReference>
<dbReference type="GO" id="GO:0004088">
    <property type="term" value="F:carbamoyl-phosphate synthase (glutamine-hydrolyzing) activity"/>
    <property type="evidence" value="ECO:0007669"/>
    <property type="project" value="UniProtKB-EC"/>
</dbReference>
<dbReference type="GO" id="GO:0006221">
    <property type="term" value="P:pyrimidine nucleotide biosynthetic process"/>
    <property type="evidence" value="ECO:0007669"/>
    <property type="project" value="UniProtKB-KW"/>
</dbReference>
<dbReference type="PANTHER" id="PTHR11405">
    <property type="entry name" value="CARBAMOYLTRANSFERASE FAMILY MEMBER"/>
    <property type="match status" value="1"/>
</dbReference>
<sequence>MEKIKMKKILVIGSGPIVIGQAAEFDYAGTQACLSLKEEGVHVVLVNNNPATIMTDPEIADTLYMEPLSERVLEDIIAKERPDGLIASIGGQTGLNLANALAASGVLDTYGVRLLGTPVEAIRKAEDRALFRSLMMELSLPVVASQTVETLEEGLAFAYEIGYPLILRPAFTLGGEGGGMVSDEAMLREKLPRALDRSPIHQVLVEKSIHGWKEIEYEVMRDGSGDTIIVTTMENIDPVGVHTGDSAVVAPMLTVSEKMQRLLDEAAHTIASALGLIGGANVQFAVHPEEETFCVIEVNPRVSRSSALASKATGYPIAYATAKVALGYRLSELKHPLVPGKTLLDAPTIPHRVVKLPRFPFDVFPEADTTLGTQMQATGEVMGLGVTVHQAFNKALRALDLDLIVYDVETLLTLPQASIKASLEGPRADRITALFAAFYQGMTIGEVAAWTHIHPYFLTMIEDLAHLNMRLYHFVASQKKDGKFLWTAGRDSDASKTWVSLVAKTKWQGIGDRVVARHMGLEEADVRRMRIAEGIVPTFFVLDPYGDPNHPPLPKVFFSAYANDPSPKPRSRLSSSSIQGIDPPCRIAAPSDDETSHPNFKIRSQDGGQRVEPFASNHKHDVAHLAGEPDDSVQRAIVLGSGAIRIGQGIEFDYASVHALFALKAQGLETIVINHNPETVSTDFSVADRLYMEPLALEDVLDVILHEKNGMIMLAYGGQSSLNLGGPLRRILLESPNYTFDLNESVIKTCEERKPFYELLDALSIPHPVGYAANNRDMLLTFVKTLGFPLLVRPSYVIGGTSMMIIADEAALERALGGAVGELLDRGQTLLVDRYIEGSEFEADLVSDGEDIYLPGFFEHVEPAGIHSGDSIAKFPAQSLSKEIEARARAYARRIARGLGLKGLLNIQYIVSGDTVYVLEVNPRASRTVPIVGKITGQSLVKLGAQCALGRIRLKELELPEINEKRRPVAIKAPVFSTEKLSGVDPLLGPVMRSTGEVLAISWDENDALYRSVIERRAPLLVDLSTQPAIAFYGALENTEDVFSLFRALLAAGGRLFLPAVLAESFLQSPERYGYRSQIVSFADSEHVYEDPNWWKSLSLLIAPHLKGEGERAVLFRQKALHYGVPVVSCLETAYLLPALRRGDGVDTLHAYTEAFLNRTKHVPTIR</sequence>
<evidence type="ECO:0000256" key="13">
    <source>
        <dbReference type="ARBA" id="ARBA00048816"/>
    </source>
</evidence>
<evidence type="ECO:0000256" key="2">
    <source>
        <dbReference type="ARBA" id="ARBA00009799"/>
    </source>
</evidence>
<evidence type="ECO:0000256" key="12">
    <source>
        <dbReference type="ARBA" id="ARBA00047359"/>
    </source>
</evidence>
<keyword evidence="11" id="KW-0464">Manganese</keyword>
<dbReference type="GO" id="GO:0004087">
    <property type="term" value="F:carbamoyl-phosphate synthase (ammonia) activity"/>
    <property type="evidence" value="ECO:0007669"/>
    <property type="project" value="UniProtKB-EC"/>
</dbReference>
<dbReference type="Pfam" id="PF02786">
    <property type="entry name" value="CPSase_L_D2"/>
    <property type="match status" value="2"/>
</dbReference>
<keyword evidence="7" id="KW-0677">Repeat</keyword>
<keyword evidence="3" id="KW-0055">Arginine biosynthesis</keyword>
<keyword evidence="10" id="KW-0665">Pyrimidine biosynthesis</keyword>
<dbReference type="SUPFAM" id="SSF52440">
    <property type="entry name" value="PreATP-grasp domain"/>
    <property type="match status" value="2"/>
</dbReference>
<evidence type="ECO:0000256" key="7">
    <source>
        <dbReference type="ARBA" id="ARBA00022737"/>
    </source>
</evidence>
<evidence type="ECO:0000256" key="5">
    <source>
        <dbReference type="ARBA" id="ARBA00022605"/>
    </source>
</evidence>
<comment type="catalytic activity">
    <reaction evidence="13">
        <text>hydrogencarbonate + L-glutamine + 2 ATP + H2O = carbamoyl phosphate + L-glutamate + 2 ADP + phosphate + 2 H(+)</text>
        <dbReference type="Rhea" id="RHEA:18633"/>
        <dbReference type="ChEBI" id="CHEBI:15377"/>
        <dbReference type="ChEBI" id="CHEBI:15378"/>
        <dbReference type="ChEBI" id="CHEBI:17544"/>
        <dbReference type="ChEBI" id="CHEBI:29985"/>
        <dbReference type="ChEBI" id="CHEBI:30616"/>
        <dbReference type="ChEBI" id="CHEBI:43474"/>
        <dbReference type="ChEBI" id="CHEBI:58228"/>
        <dbReference type="ChEBI" id="CHEBI:58359"/>
        <dbReference type="ChEBI" id="CHEBI:456216"/>
        <dbReference type="EC" id="6.3.5.5"/>
    </reaction>
</comment>
<dbReference type="PANTHER" id="PTHR11405:SF53">
    <property type="entry name" value="CARBAMOYL-PHOSPHATE SYNTHASE [AMMONIA], MITOCHONDRIAL"/>
    <property type="match status" value="1"/>
</dbReference>
<keyword evidence="4" id="KW-0436">Ligase</keyword>
<evidence type="ECO:0000256" key="1">
    <source>
        <dbReference type="ARBA" id="ARBA00005077"/>
    </source>
</evidence>
<reference evidence="18" key="1">
    <citation type="journal article" date="2018" name="Sci. Rep.">
        <title>Lignite coal burning seam in the remote Altai Mountains harbors a hydrogen-driven thermophilic microbial community.</title>
        <authorList>
            <person name="Kadnikov V.V."/>
            <person name="Mardanov A.V."/>
            <person name="Ivasenko D.A."/>
            <person name="Antsiferov D.V."/>
            <person name="Beletsky A.V."/>
            <person name="Karnachuk O.V."/>
            <person name="Ravin N.V."/>
        </authorList>
    </citation>
    <scope>NUCLEOTIDE SEQUENCE [LARGE SCALE GENOMIC DNA]</scope>
</reference>
<evidence type="ECO:0000256" key="11">
    <source>
        <dbReference type="ARBA" id="ARBA00023211"/>
    </source>
</evidence>
<accession>A0A2R6Y3A3</accession>
<dbReference type="Pfam" id="PF02787">
    <property type="entry name" value="CPSase_L_D3"/>
    <property type="match status" value="1"/>
</dbReference>
<dbReference type="SMART" id="SM01096">
    <property type="entry name" value="CPSase_L_D3"/>
    <property type="match status" value="1"/>
</dbReference>
<evidence type="ECO:0000256" key="10">
    <source>
        <dbReference type="ARBA" id="ARBA00022975"/>
    </source>
</evidence>
<keyword evidence="5" id="KW-0028">Amino-acid biosynthesis</keyword>
<feature type="domain" description="ATP-grasp" evidence="16">
    <location>
        <begin position="757"/>
        <end position="949"/>
    </location>
</feature>
<evidence type="ECO:0000256" key="4">
    <source>
        <dbReference type="ARBA" id="ARBA00022598"/>
    </source>
</evidence>
<evidence type="ECO:0000259" key="16">
    <source>
        <dbReference type="PROSITE" id="PS50975"/>
    </source>
</evidence>
<evidence type="ECO:0000313" key="18">
    <source>
        <dbReference type="Proteomes" id="UP000244338"/>
    </source>
</evidence>
<dbReference type="FunFam" id="3.40.50.20:FF:000001">
    <property type="entry name" value="Carbamoyl-phosphate synthase large chain"/>
    <property type="match status" value="2"/>
</dbReference>
<protein>
    <submittedName>
        <fullName evidence="17">Carbamoyl-phosphate synthase large chain</fullName>
    </submittedName>
</protein>
<feature type="region of interest" description="Disordered" evidence="15">
    <location>
        <begin position="567"/>
        <end position="609"/>
    </location>
</feature>
<evidence type="ECO:0000313" key="17">
    <source>
        <dbReference type="EMBL" id="PTQ57167.1"/>
    </source>
</evidence>
<dbReference type="Gene3D" id="1.10.1030.10">
    <property type="entry name" value="Carbamoyl-phosphate synthetase, large subunit oligomerisation domain"/>
    <property type="match status" value="1"/>
</dbReference>
<evidence type="ECO:0000256" key="9">
    <source>
        <dbReference type="ARBA" id="ARBA00022840"/>
    </source>
</evidence>
<evidence type="ECO:0000256" key="8">
    <source>
        <dbReference type="ARBA" id="ARBA00022741"/>
    </source>
</evidence>
<feature type="domain" description="ATP-grasp" evidence="16">
    <location>
        <begin position="132"/>
        <end position="326"/>
    </location>
</feature>
<dbReference type="InterPro" id="IPR016185">
    <property type="entry name" value="PreATP-grasp_dom_sf"/>
</dbReference>
<dbReference type="EMBL" id="PEBX01000012">
    <property type="protein sequence ID" value="PTQ57167.1"/>
    <property type="molecule type" value="Genomic_DNA"/>
</dbReference>
<dbReference type="PRINTS" id="PR00098">
    <property type="entry name" value="CPSASE"/>
</dbReference>
<dbReference type="InterPro" id="IPR005479">
    <property type="entry name" value="CPAse_ATP-bd"/>
</dbReference>
<dbReference type="Proteomes" id="UP000244338">
    <property type="component" value="Unassembled WGS sequence"/>
</dbReference>
<name>A0A2R6Y3A3_9BACL</name>
<dbReference type="GO" id="GO:0006526">
    <property type="term" value="P:L-arginine biosynthetic process"/>
    <property type="evidence" value="ECO:0007669"/>
    <property type="project" value="UniProtKB-KW"/>
</dbReference>
<dbReference type="Gene3D" id="3.40.50.20">
    <property type="match status" value="2"/>
</dbReference>
<keyword evidence="6" id="KW-0479">Metal-binding</keyword>
<comment type="pathway">
    <text evidence="1">Amino-acid biosynthesis; L-arginine biosynthesis; carbamoyl phosphate from bicarbonate: step 1/1.</text>
</comment>
<dbReference type="InterPro" id="IPR058047">
    <property type="entry name" value="CPSase_preATP-grasp"/>
</dbReference>
<dbReference type="InterPro" id="IPR005483">
    <property type="entry name" value="CPSase_dom"/>
</dbReference>
<comment type="caution">
    <text evidence="17">The sequence shown here is derived from an EMBL/GenBank/DDBJ whole genome shotgun (WGS) entry which is preliminary data.</text>
</comment>
<dbReference type="PROSITE" id="PS00866">
    <property type="entry name" value="CPSASE_1"/>
    <property type="match status" value="1"/>
</dbReference>
<evidence type="ECO:0000256" key="14">
    <source>
        <dbReference type="PROSITE-ProRule" id="PRU00409"/>
    </source>
</evidence>
<dbReference type="InterPro" id="IPR036897">
    <property type="entry name" value="CarbamoylP_synth_lsu_oligo_sf"/>
</dbReference>
<organism evidence="17 18">
    <name type="scientific">Candidatus Carbonibacillus altaicus</name>
    <dbReference type="NCBI Taxonomy" id="2163959"/>
    <lineage>
        <taxon>Bacteria</taxon>
        <taxon>Bacillati</taxon>
        <taxon>Bacillota</taxon>
        <taxon>Bacilli</taxon>
        <taxon>Bacillales</taxon>
        <taxon>Candidatus Carbonibacillus</taxon>
    </lineage>
</organism>
<evidence type="ECO:0000256" key="3">
    <source>
        <dbReference type="ARBA" id="ARBA00022571"/>
    </source>
</evidence>
<dbReference type="PROSITE" id="PS50975">
    <property type="entry name" value="ATP_GRASP"/>
    <property type="match status" value="2"/>
</dbReference>
<dbReference type="PROSITE" id="PS00867">
    <property type="entry name" value="CPSASE_2"/>
    <property type="match status" value="2"/>
</dbReference>
<proteinExistence type="inferred from homology"/>
<dbReference type="InterPro" id="IPR005480">
    <property type="entry name" value="CPSase_lsu_oligo"/>
</dbReference>
<evidence type="ECO:0000256" key="6">
    <source>
        <dbReference type="ARBA" id="ARBA00022723"/>
    </source>
</evidence>
<evidence type="ECO:0000256" key="15">
    <source>
        <dbReference type="SAM" id="MobiDB-lite"/>
    </source>
</evidence>
<gene>
    <name evidence="17" type="ORF">BSOLF_2199</name>
</gene>
<keyword evidence="9 14" id="KW-0067">ATP-binding</keyword>
<dbReference type="Pfam" id="PF25596">
    <property type="entry name" value="CPSase_L_D1"/>
    <property type="match status" value="2"/>
</dbReference>
<keyword evidence="8 14" id="KW-0547">Nucleotide-binding</keyword>